<feature type="domain" description="TRADD-like N-terminal" evidence="4">
    <location>
        <begin position="346"/>
        <end position="409"/>
    </location>
</feature>
<feature type="repeat" description="TPR" evidence="3">
    <location>
        <begin position="531"/>
        <end position="564"/>
    </location>
</feature>
<sequence>MALQPYQDEDLNYFKFSSLVLKEFPKALRQTFKTMWDNTHGRHPGFQEWDDSSTVRNLFATAEGGRTKVPVHQSYHEWDCTALFQATIYSRVFAVHHGTLNDVYVKPRGLSHGHFHPSVVSMSGNNEETQALAIDQLRLLRNSLCHSTSSKITKVTFDQYVKHAKDAFQALNVSTAPIDAVGSLSESDFPINEVRRLEQAIKEEYKSYIRFLESVKEKMESDIADKEDVGMLSRKMDELKATVQAEVATLFTSPRLRLLVDCAEIKGLCPQGGATGGIVTQQEAQIVQKEESSKAQAPNGPQGVVEGTAAAGLDQESVRRGAVPSSQEVLNSIATKYLQELNPSTPEEFNKFIQYMKEVRKVIVVDVQSGSLILILECSSLQILDELWEDYRTGHLNEVAQKFLVTEEILKEFGLAEVKLTTTINEEEYKACRELLLNSSKNQSSVADNLYQLGIKKREQQDIKSSHEFDQRSPGILKKLFGEELQSTADWYYDVGITQHHLGDFKAALQSEQRALEIRVKLFGEEHQSTANCYQSLGVTQYELGDFKAALQSHQRALGIRVKLFGEEHQSTADCYYSLGLTQHELGDFKAALHSFQHALDIRIKLFGEEHQSTDDCHYSLGITQRELGDFKAALQSHQRALDIRIKLFGEEHQKYC</sequence>
<dbReference type="Proteomes" id="UP001159405">
    <property type="component" value="Unassembled WGS sequence"/>
</dbReference>
<dbReference type="InterPro" id="IPR019734">
    <property type="entry name" value="TPR_rpt"/>
</dbReference>
<dbReference type="EMBL" id="CALNXK010000784">
    <property type="protein sequence ID" value="CAH3189922.1"/>
    <property type="molecule type" value="Genomic_DNA"/>
</dbReference>
<dbReference type="SMART" id="SM00028">
    <property type="entry name" value="TPR"/>
    <property type="match status" value="4"/>
</dbReference>
<accession>A0ABN8SE04</accession>
<evidence type="ECO:0000256" key="3">
    <source>
        <dbReference type="PROSITE-ProRule" id="PRU00339"/>
    </source>
</evidence>
<proteinExistence type="predicted"/>
<evidence type="ECO:0000313" key="5">
    <source>
        <dbReference type="EMBL" id="CAH3189922.1"/>
    </source>
</evidence>
<name>A0ABN8SE04_9CNID</name>
<dbReference type="PANTHER" id="PTHR45641:SF19">
    <property type="entry name" value="NEPHROCYSTIN-3"/>
    <property type="match status" value="1"/>
</dbReference>
<dbReference type="InterPro" id="IPR011990">
    <property type="entry name" value="TPR-like_helical_dom_sf"/>
</dbReference>
<evidence type="ECO:0000259" key="4">
    <source>
        <dbReference type="Pfam" id="PF20694"/>
    </source>
</evidence>
<evidence type="ECO:0000313" key="6">
    <source>
        <dbReference type="Proteomes" id="UP001159405"/>
    </source>
</evidence>
<organism evidence="5 6">
    <name type="scientific">Porites lobata</name>
    <dbReference type="NCBI Taxonomy" id="104759"/>
    <lineage>
        <taxon>Eukaryota</taxon>
        <taxon>Metazoa</taxon>
        <taxon>Cnidaria</taxon>
        <taxon>Anthozoa</taxon>
        <taxon>Hexacorallia</taxon>
        <taxon>Scleractinia</taxon>
        <taxon>Fungiina</taxon>
        <taxon>Poritidae</taxon>
        <taxon>Porites</taxon>
    </lineage>
</organism>
<protein>
    <recommendedName>
        <fullName evidence="4">TRADD-like N-terminal domain-containing protein</fullName>
    </recommendedName>
</protein>
<evidence type="ECO:0000256" key="2">
    <source>
        <dbReference type="ARBA" id="ARBA00022803"/>
    </source>
</evidence>
<dbReference type="PROSITE" id="PS50005">
    <property type="entry name" value="TPR"/>
    <property type="match status" value="2"/>
</dbReference>
<dbReference type="SUPFAM" id="SSF48452">
    <property type="entry name" value="TPR-like"/>
    <property type="match status" value="2"/>
</dbReference>
<keyword evidence="6" id="KW-1185">Reference proteome</keyword>
<dbReference type="Pfam" id="PF13424">
    <property type="entry name" value="TPR_12"/>
    <property type="match status" value="2"/>
</dbReference>
<comment type="caution">
    <text evidence="5">The sequence shown here is derived from an EMBL/GenBank/DDBJ whole genome shotgun (WGS) entry which is preliminary data.</text>
</comment>
<dbReference type="Pfam" id="PF20694">
    <property type="entry name" value="TRADD-like_N"/>
    <property type="match status" value="1"/>
</dbReference>
<keyword evidence="1" id="KW-0677">Repeat</keyword>
<gene>
    <name evidence="5" type="ORF">PLOB_00045112</name>
</gene>
<dbReference type="PANTHER" id="PTHR45641">
    <property type="entry name" value="TETRATRICOPEPTIDE REPEAT PROTEIN (AFU_ORTHOLOGUE AFUA_6G03870)"/>
    <property type="match status" value="1"/>
</dbReference>
<dbReference type="Gene3D" id="1.25.40.10">
    <property type="entry name" value="Tetratricopeptide repeat domain"/>
    <property type="match status" value="2"/>
</dbReference>
<evidence type="ECO:0000256" key="1">
    <source>
        <dbReference type="ARBA" id="ARBA00022737"/>
    </source>
</evidence>
<keyword evidence="2 3" id="KW-0802">TPR repeat</keyword>
<reference evidence="5 6" key="1">
    <citation type="submission" date="2022-05" db="EMBL/GenBank/DDBJ databases">
        <authorList>
            <consortium name="Genoscope - CEA"/>
            <person name="William W."/>
        </authorList>
    </citation>
    <scope>NUCLEOTIDE SEQUENCE [LARGE SCALE GENOMIC DNA]</scope>
</reference>
<dbReference type="InterPro" id="IPR049341">
    <property type="entry name" value="TRADD-like_N"/>
</dbReference>
<feature type="repeat" description="TPR" evidence="3">
    <location>
        <begin position="573"/>
        <end position="606"/>
    </location>
</feature>